<dbReference type="CDD" id="cd00041">
    <property type="entry name" value="CUB"/>
    <property type="match status" value="2"/>
</dbReference>
<dbReference type="SUPFAM" id="SSF57196">
    <property type="entry name" value="EGF/Laminin"/>
    <property type="match status" value="2"/>
</dbReference>
<dbReference type="Gene3D" id="2.60.120.290">
    <property type="entry name" value="Spermadhesin, CUB domain"/>
    <property type="match status" value="2"/>
</dbReference>
<gene>
    <name evidence="8" type="ORF">ACAOBT_LOCUS26752</name>
</gene>
<dbReference type="SUPFAM" id="SSF56436">
    <property type="entry name" value="C-type lectin-like"/>
    <property type="match status" value="1"/>
</dbReference>
<dbReference type="OrthoDB" id="418245at2759"/>
<dbReference type="SMART" id="SM00181">
    <property type="entry name" value="EGF"/>
    <property type="match status" value="3"/>
</dbReference>
<dbReference type="InterPro" id="IPR016187">
    <property type="entry name" value="CTDL_fold"/>
</dbReference>
<dbReference type="InterPro" id="IPR000859">
    <property type="entry name" value="CUB_dom"/>
</dbReference>
<feature type="disulfide bond" evidence="2">
    <location>
        <begin position="275"/>
        <end position="302"/>
    </location>
</feature>
<dbReference type="PROSITE" id="PS50026">
    <property type="entry name" value="EGF_3"/>
    <property type="match status" value="3"/>
</dbReference>
<keyword evidence="4" id="KW-0472">Membrane</keyword>
<accession>A0A9P0LYL4</accession>
<dbReference type="EMBL" id="CAKOFQ010007492">
    <property type="protein sequence ID" value="CAH2002375.1"/>
    <property type="molecule type" value="Genomic_DNA"/>
</dbReference>
<comment type="caution">
    <text evidence="3">Lacks conserved residue(s) required for the propagation of feature annotation.</text>
</comment>
<dbReference type="PROSITE" id="PS01180">
    <property type="entry name" value="CUB"/>
    <property type="match status" value="2"/>
</dbReference>
<dbReference type="PANTHER" id="PTHR24255:SF31">
    <property type="entry name" value="CUBILIN-LIKE PROTEIN"/>
    <property type="match status" value="1"/>
</dbReference>
<evidence type="ECO:0000259" key="5">
    <source>
        <dbReference type="PROSITE" id="PS01180"/>
    </source>
</evidence>
<feature type="disulfide bond" evidence="3">
    <location>
        <begin position="558"/>
        <end position="567"/>
    </location>
</feature>
<evidence type="ECO:0000259" key="6">
    <source>
        <dbReference type="PROSITE" id="PS50026"/>
    </source>
</evidence>
<feature type="transmembrane region" description="Helical" evidence="4">
    <location>
        <begin position="661"/>
        <end position="681"/>
    </location>
</feature>
<dbReference type="Gene3D" id="2.10.25.10">
    <property type="entry name" value="Laminin"/>
    <property type="match status" value="3"/>
</dbReference>
<keyword evidence="1 3" id="KW-1015">Disulfide bond</keyword>
<dbReference type="PROSITE" id="PS01186">
    <property type="entry name" value="EGF_2"/>
    <property type="match status" value="1"/>
</dbReference>
<evidence type="ECO:0000256" key="4">
    <source>
        <dbReference type="SAM" id="Phobius"/>
    </source>
</evidence>
<feature type="disulfide bond" evidence="3">
    <location>
        <begin position="631"/>
        <end position="640"/>
    </location>
</feature>
<keyword evidence="9" id="KW-1185">Reference proteome</keyword>
<evidence type="ECO:0000256" key="1">
    <source>
        <dbReference type="ARBA" id="ARBA00023157"/>
    </source>
</evidence>
<dbReference type="GO" id="GO:0004252">
    <property type="term" value="F:serine-type endopeptidase activity"/>
    <property type="evidence" value="ECO:0007669"/>
    <property type="project" value="TreeGrafter"/>
</dbReference>
<organism evidence="8 9">
    <name type="scientific">Acanthoscelides obtectus</name>
    <name type="common">Bean weevil</name>
    <name type="synonym">Bruchus obtectus</name>
    <dbReference type="NCBI Taxonomy" id="200917"/>
    <lineage>
        <taxon>Eukaryota</taxon>
        <taxon>Metazoa</taxon>
        <taxon>Ecdysozoa</taxon>
        <taxon>Arthropoda</taxon>
        <taxon>Hexapoda</taxon>
        <taxon>Insecta</taxon>
        <taxon>Pterygota</taxon>
        <taxon>Neoptera</taxon>
        <taxon>Endopterygota</taxon>
        <taxon>Coleoptera</taxon>
        <taxon>Polyphaga</taxon>
        <taxon>Cucujiformia</taxon>
        <taxon>Chrysomeloidea</taxon>
        <taxon>Chrysomelidae</taxon>
        <taxon>Bruchinae</taxon>
        <taxon>Bruchini</taxon>
        <taxon>Acanthoscelides</taxon>
    </lineage>
</organism>
<feature type="domain" description="C-type lectin" evidence="7">
    <location>
        <begin position="208"/>
        <end position="315"/>
    </location>
</feature>
<dbReference type="InterPro" id="IPR000742">
    <property type="entry name" value="EGF"/>
</dbReference>
<evidence type="ECO:0000313" key="9">
    <source>
        <dbReference type="Proteomes" id="UP001152888"/>
    </source>
</evidence>
<dbReference type="PROSITE" id="PS00022">
    <property type="entry name" value="EGF_1"/>
    <property type="match status" value="3"/>
</dbReference>
<dbReference type="Gene3D" id="3.10.100.10">
    <property type="entry name" value="Mannose-Binding Protein A, subunit A"/>
    <property type="match status" value="1"/>
</dbReference>
<comment type="caution">
    <text evidence="8">The sequence shown here is derived from an EMBL/GenBank/DDBJ whole genome shotgun (WGS) entry which is preliminary data.</text>
</comment>
<dbReference type="PROSITE" id="PS50041">
    <property type="entry name" value="C_TYPE_LECTIN_2"/>
    <property type="match status" value="1"/>
</dbReference>
<evidence type="ECO:0000259" key="7">
    <source>
        <dbReference type="PROSITE" id="PS50041"/>
    </source>
</evidence>
<dbReference type="InterPro" id="IPR001304">
    <property type="entry name" value="C-type_lectin-like"/>
</dbReference>
<evidence type="ECO:0000313" key="8">
    <source>
        <dbReference type="EMBL" id="CAH2002375.1"/>
    </source>
</evidence>
<dbReference type="Pfam" id="PF00431">
    <property type="entry name" value="CUB"/>
    <property type="match status" value="2"/>
</dbReference>
<dbReference type="CDD" id="cd00037">
    <property type="entry name" value="CLECT"/>
    <property type="match status" value="1"/>
</dbReference>
<proteinExistence type="predicted"/>
<feature type="domain" description="EGF-like" evidence="6">
    <location>
        <begin position="532"/>
        <end position="568"/>
    </location>
</feature>
<feature type="domain" description="CUB" evidence="5">
    <location>
        <begin position="275"/>
        <end position="390"/>
    </location>
</feature>
<feature type="disulfide bond" evidence="3">
    <location>
        <begin position="593"/>
        <end position="602"/>
    </location>
</feature>
<sequence>MQPNDDGLSEQDCVEVRRAYGLPAAVAGPARLASATFAWNDRDCSTPNYFVCERLQSDEPLEDSWLPECNRTVILSRNQPKASVTSPGFPRQYPDNANCDIDIIASAGYKIILDFEELVLEDEPSCSYDYLMILEVRSNDSTSFNESVASKRLCGDWSSKLKLLRHVSNGSRLRLRFSSDYSHHFGGFKARVSMENVMQCSDDQFFLYNNSCYLIVSYPEVTWNTSEQICEATKANLASVLSAEEERFIISTMRRTTDYRTSALYWWQAVDVSACPIQTLTAKEGAIVTPNYPNFLLAHLDCTINILAPTGKRIWLEFAKNDEAYEVITTQKDYLLELMLGKRSRMIKPFSIEGLLTEGSFVSVDERVKLHLQTGDQPVGRGFSASYKILNVVEEEKVITLSNFTSGTLLHLNFPDRPPSNVNFIQRFVAPLGCIISLELHNVRFAEAECPGKNGVIEVFDNYSDVNGTTWKLCHDPGGDDVVSVPIYISSFLNTLHVRQRHGLLGVPLNGTMKVQLDGNHLQKLISFKDSEVESCAPNPCQNGGKCISKKSKKFCQCTGHFTGLFCALTKCDLEPCAFGTCSLTPTGYECHCRSGYTGPTCDQKRRPCENNPCDGRGVCSERGDSFVCRCHAWWEGPRCERRMTRIPYTPLSERMLHEPFWLGLMTVFVVMGVIGLVWCAKRHFPEKIEKLLAEEDSRNRSTSKYLSKISSE</sequence>
<dbReference type="Proteomes" id="UP001152888">
    <property type="component" value="Unassembled WGS sequence"/>
</dbReference>
<protein>
    <recommendedName>
        <fullName evidence="10">Cubilin</fullName>
    </recommendedName>
</protein>
<dbReference type="AlphaFoldDB" id="A0A9P0LYL4"/>
<dbReference type="CDD" id="cd00054">
    <property type="entry name" value="EGF_CA"/>
    <property type="match status" value="2"/>
</dbReference>
<feature type="domain" description="EGF-like" evidence="6">
    <location>
        <begin position="573"/>
        <end position="603"/>
    </location>
</feature>
<keyword evidence="4" id="KW-0812">Transmembrane</keyword>
<dbReference type="InterPro" id="IPR016186">
    <property type="entry name" value="C-type_lectin-like/link_sf"/>
</dbReference>
<keyword evidence="3" id="KW-0245">EGF-like domain</keyword>
<name>A0A9P0LYL4_ACAOB</name>
<evidence type="ECO:0000256" key="2">
    <source>
        <dbReference type="PROSITE-ProRule" id="PRU00059"/>
    </source>
</evidence>
<dbReference type="SMART" id="SM00042">
    <property type="entry name" value="CUB"/>
    <property type="match status" value="2"/>
</dbReference>
<dbReference type="SUPFAM" id="SSF49854">
    <property type="entry name" value="Spermadhesin, CUB domain"/>
    <property type="match status" value="3"/>
</dbReference>
<reference evidence="8" key="1">
    <citation type="submission" date="2022-03" db="EMBL/GenBank/DDBJ databases">
        <authorList>
            <person name="Sayadi A."/>
        </authorList>
    </citation>
    <scope>NUCLEOTIDE SEQUENCE</scope>
</reference>
<feature type="domain" description="EGF-like" evidence="6">
    <location>
        <begin position="605"/>
        <end position="641"/>
    </location>
</feature>
<dbReference type="GO" id="GO:0005615">
    <property type="term" value="C:extracellular space"/>
    <property type="evidence" value="ECO:0007669"/>
    <property type="project" value="TreeGrafter"/>
</dbReference>
<keyword evidence="4" id="KW-1133">Transmembrane helix</keyword>
<evidence type="ECO:0000256" key="3">
    <source>
        <dbReference type="PROSITE-ProRule" id="PRU00076"/>
    </source>
</evidence>
<evidence type="ECO:0008006" key="10">
    <source>
        <dbReference type="Google" id="ProtNLM"/>
    </source>
</evidence>
<feature type="domain" description="CUB" evidence="5">
    <location>
        <begin position="69"/>
        <end position="195"/>
    </location>
</feature>
<dbReference type="PANTHER" id="PTHR24255">
    <property type="entry name" value="COMPLEMENT COMPONENT 1, S SUBCOMPONENT-RELATED"/>
    <property type="match status" value="1"/>
</dbReference>
<dbReference type="InterPro" id="IPR035914">
    <property type="entry name" value="Sperma_CUB_dom_sf"/>
</dbReference>